<feature type="transmembrane region" description="Helical" evidence="1">
    <location>
        <begin position="99"/>
        <end position="119"/>
    </location>
</feature>
<keyword evidence="1" id="KW-1133">Transmembrane helix</keyword>
<dbReference type="EMBL" id="CP017037">
    <property type="protein sequence ID" value="AOH39455.1"/>
    <property type="molecule type" value="Genomic_DNA"/>
</dbReference>
<dbReference type="KEGG" id="dpn:BCB69_05540"/>
<accession>A0A1B3WES1</accession>
<dbReference type="RefSeq" id="WP_069177253.1">
    <property type="nucleotide sequence ID" value="NZ_CP017037.1"/>
</dbReference>
<feature type="transmembrane region" description="Helical" evidence="1">
    <location>
        <begin position="422"/>
        <end position="439"/>
    </location>
</feature>
<gene>
    <name evidence="2" type="ORF">BCB69_05540</name>
</gene>
<sequence length="607" mass="71075">MTNEYNEELLEPLAYYRNTLKDSFKTVTEEYFEELVKQSQCDIAKNAELVKKYEEISKDVQKTKRKYKGYSFIKWLLWIVGIGAVLWGGFRFYREQQDFFTLTICIILAVLSACLYFFIVKPAIKKIKDLLANLDQHLESLQAEGYEMMAPLNKLFHSQMTPELIKKAIPFIHLDLNFNKKRYEQLVKEYGFLEQMDDNYSTLDIASGDILGNPFVFIKRLIHTLGTYTYTGSRTVCYSETYTDSDGHTKTRMVTETLHAELEKPGPYYSTVVSLVYGNEAAPNLVFHRKPVAKGVFDGLLKNLGLRNKIAAIRNKTEDALKSGGSFQGMANEEFDATFHALDRNNETEFRLLFTPLAQKNYKDIFDNSPYGDDFKFNKENKINTIETINSQKWDLDTGPDNYWDFSFEKIKEKFITFNCSYFDHMFFFFLPLLAIPLYQQMMSTDYIYKKSYKNNYNSYITEMIANHLGLELFRPQDADTRSSVKTILKTTYHRNENDAEVVQVDAHSYRTEKHVSYVPVRAGDGHVYDVPVEWEEYIPVHHREYMEVSEIDAMEDDFKQIKELDTYQRSIANVNKDFAYGRYMVGKFYRKNESLKELLQQVFENG</sequence>
<dbReference type="STRING" id="39950.BCB69_05540"/>
<feature type="transmembrane region" description="Helical" evidence="1">
    <location>
        <begin position="72"/>
        <end position="93"/>
    </location>
</feature>
<keyword evidence="1" id="KW-0812">Transmembrane</keyword>
<keyword evidence="1" id="KW-0472">Membrane</keyword>
<evidence type="ECO:0000256" key="1">
    <source>
        <dbReference type="SAM" id="Phobius"/>
    </source>
</evidence>
<proteinExistence type="predicted"/>
<evidence type="ECO:0000313" key="2">
    <source>
        <dbReference type="EMBL" id="AOH39455.1"/>
    </source>
</evidence>
<reference evidence="3" key="1">
    <citation type="submission" date="2016-08" db="EMBL/GenBank/DDBJ databases">
        <authorList>
            <person name="Holder M.E."/>
            <person name="Ajami N.J."/>
            <person name="Petrosino J.F."/>
        </authorList>
    </citation>
    <scope>NUCLEOTIDE SEQUENCE [LARGE SCALE GENOMIC DNA]</scope>
    <source>
        <strain evidence="3">F0677</strain>
    </source>
</reference>
<dbReference type="AlphaFoldDB" id="A0A1B3WES1"/>
<name>A0A1B3WES1_9FIRM</name>
<organism evidence="2 3">
    <name type="scientific">Dialister pneumosintes</name>
    <dbReference type="NCBI Taxonomy" id="39950"/>
    <lineage>
        <taxon>Bacteria</taxon>
        <taxon>Bacillati</taxon>
        <taxon>Bacillota</taxon>
        <taxon>Negativicutes</taxon>
        <taxon>Veillonellales</taxon>
        <taxon>Veillonellaceae</taxon>
        <taxon>Dialister</taxon>
    </lineage>
</organism>
<protein>
    <submittedName>
        <fullName evidence="2">Uncharacterized protein</fullName>
    </submittedName>
</protein>
<evidence type="ECO:0000313" key="3">
    <source>
        <dbReference type="Proteomes" id="UP000094757"/>
    </source>
</evidence>
<dbReference type="Proteomes" id="UP000094757">
    <property type="component" value="Chromosome"/>
</dbReference>
<dbReference type="NCBIfam" id="NF046000">
    <property type="entry name" value="MAG1210_fam"/>
    <property type="match status" value="1"/>
</dbReference>